<keyword evidence="1" id="KW-0175">Coiled coil</keyword>
<dbReference type="AlphaFoldDB" id="A0ABD2XY41"/>
<evidence type="ECO:0000313" key="3">
    <source>
        <dbReference type="Proteomes" id="UP001630127"/>
    </source>
</evidence>
<keyword evidence="3" id="KW-1185">Reference proteome</keyword>
<accession>A0ABD2XY41</accession>
<gene>
    <name evidence="2" type="ORF">ACH5RR_039400</name>
</gene>
<comment type="caution">
    <text evidence="2">The sequence shown here is derived from an EMBL/GenBank/DDBJ whole genome shotgun (WGS) entry which is preliminary data.</text>
</comment>
<evidence type="ECO:0000313" key="2">
    <source>
        <dbReference type="EMBL" id="KAL3500307.1"/>
    </source>
</evidence>
<protein>
    <submittedName>
        <fullName evidence="2">Uncharacterized protein</fullName>
    </submittedName>
</protein>
<dbReference type="Proteomes" id="UP001630127">
    <property type="component" value="Unassembled WGS sequence"/>
</dbReference>
<evidence type="ECO:0000256" key="1">
    <source>
        <dbReference type="SAM" id="Coils"/>
    </source>
</evidence>
<sequence>MKEAVKANELKCNIEVEKKYDEWRAELDGVRERLRQAEMEKKTLEVDMSNRDKKIAEQEKKIFQLQEEAEMVEAKFNSRETELLVRGRNAFVASEEADTMFKGFTEKVITMGFTMACDHIVKNPDLNKGLPYDASINEEVINTL</sequence>
<name>A0ABD2XY41_9GENT</name>
<reference evidence="2 3" key="1">
    <citation type="submission" date="2024-11" db="EMBL/GenBank/DDBJ databases">
        <title>A near-complete genome assembly of Cinchona calisaya.</title>
        <authorList>
            <person name="Lian D.C."/>
            <person name="Zhao X.W."/>
            <person name="Wei L."/>
        </authorList>
    </citation>
    <scope>NUCLEOTIDE SEQUENCE [LARGE SCALE GENOMIC DNA]</scope>
    <source>
        <tissue evidence="2">Nenye</tissue>
    </source>
</reference>
<dbReference type="EMBL" id="JBJUIK010000016">
    <property type="protein sequence ID" value="KAL3500307.1"/>
    <property type="molecule type" value="Genomic_DNA"/>
</dbReference>
<organism evidence="2 3">
    <name type="scientific">Cinchona calisaya</name>
    <dbReference type="NCBI Taxonomy" id="153742"/>
    <lineage>
        <taxon>Eukaryota</taxon>
        <taxon>Viridiplantae</taxon>
        <taxon>Streptophyta</taxon>
        <taxon>Embryophyta</taxon>
        <taxon>Tracheophyta</taxon>
        <taxon>Spermatophyta</taxon>
        <taxon>Magnoliopsida</taxon>
        <taxon>eudicotyledons</taxon>
        <taxon>Gunneridae</taxon>
        <taxon>Pentapetalae</taxon>
        <taxon>asterids</taxon>
        <taxon>lamiids</taxon>
        <taxon>Gentianales</taxon>
        <taxon>Rubiaceae</taxon>
        <taxon>Cinchonoideae</taxon>
        <taxon>Cinchoneae</taxon>
        <taxon>Cinchona</taxon>
    </lineage>
</organism>
<proteinExistence type="predicted"/>
<feature type="coiled-coil region" evidence="1">
    <location>
        <begin position="13"/>
        <end position="75"/>
    </location>
</feature>